<feature type="transmembrane region" description="Helical" evidence="1">
    <location>
        <begin position="6"/>
        <end position="25"/>
    </location>
</feature>
<keyword evidence="1 2" id="KW-0812">Transmembrane</keyword>
<accession>A0A2N9JDZ3</accession>
<feature type="transmembrane region" description="Helical" evidence="1">
    <location>
        <begin position="79"/>
        <end position="98"/>
    </location>
</feature>
<proteinExistence type="predicted"/>
<dbReference type="OrthoDB" id="9803832at2"/>
<evidence type="ECO:0000313" key="2">
    <source>
        <dbReference type="EMBL" id="SPD85749.1"/>
    </source>
</evidence>
<dbReference type="Pfam" id="PF06993">
    <property type="entry name" value="DUF1304"/>
    <property type="match status" value="1"/>
</dbReference>
<dbReference type="KEGG" id="mgg:MPLG2_0713"/>
<keyword evidence="1" id="KW-0472">Membrane</keyword>
<dbReference type="InterPro" id="IPR009732">
    <property type="entry name" value="DUF1304"/>
</dbReference>
<dbReference type="RefSeq" id="WP_105184911.1">
    <property type="nucleotide sequence ID" value="NZ_BAAAGO010000028.1"/>
</dbReference>
<dbReference type="PANTHER" id="PTHR38446">
    <property type="entry name" value="BLL0914 PROTEIN"/>
    <property type="match status" value="1"/>
</dbReference>
<evidence type="ECO:0000313" key="3">
    <source>
        <dbReference type="Proteomes" id="UP000238164"/>
    </source>
</evidence>
<dbReference type="EMBL" id="LT985188">
    <property type="protein sequence ID" value="SPD85749.1"/>
    <property type="molecule type" value="Genomic_DNA"/>
</dbReference>
<name>A0A2N9JDZ3_9ACTN</name>
<keyword evidence="3" id="KW-1185">Reference proteome</keyword>
<dbReference type="Proteomes" id="UP000238164">
    <property type="component" value="Chromosome 1"/>
</dbReference>
<organism evidence="2 3">
    <name type="scientific">Micropruina glycogenica</name>
    <dbReference type="NCBI Taxonomy" id="75385"/>
    <lineage>
        <taxon>Bacteria</taxon>
        <taxon>Bacillati</taxon>
        <taxon>Actinomycetota</taxon>
        <taxon>Actinomycetes</taxon>
        <taxon>Propionibacteriales</taxon>
        <taxon>Nocardioidaceae</taxon>
        <taxon>Micropruina</taxon>
    </lineage>
</organism>
<dbReference type="AlphaFoldDB" id="A0A2N9JDZ3"/>
<sequence length="126" mass="13876">MRLVALVFAVLAALMHLYIFWMESLRWERPETRKVFGTSPEQAATTRRLAYNQGFYNLFLALTAGAGVVLFWWPVVSNTLLIVGLGSMVLAALVLITNDRRMARAALVQGMFPALALAFLGASALS</sequence>
<feature type="transmembrane region" description="Helical" evidence="1">
    <location>
        <begin position="55"/>
        <end position="73"/>
    </location>
</feature>
<gene>
    <name evidence="2" type="ORF">MPLG2_0713</name>
</gene>
<dbReference type="PANTHER" id="PTHR38446:SF1">
    <property type="entry name" value="BLL0914 PROTEIN"/>
    <property type="match status" value="1"/>
</dbReference>
<protein>
    <submittedName>
        <fullName evidence="2">Transmembrane protein</fullName>
    </submittedName>
</protein>
<reference evidence="2 3" key="1">
    <citation type="submission" date="2018-02" db="EMBL/GenBank/DDBJ databases">
        <authorList>
            <person name="Cohen D.B."/>
            <person name="Kent A.D."/>
        </authorList>
    </citation>
    <scope>NUCLEOTIDE SEQUENCE [LARGE SCALE GENOMIC DNA]</scope>
    <source>
        <strain evidence="2">1</strain>
    </source>
</reference>
<feature type="transmembrane region" description="Helical" evidence="1">
    <location>
        <begin position="105"/>
        <end position="125"/>
    </location>
</feature>
<keyword evidence="1" id="KW-1133">Transmembrane helix</keyword>
<evidence type="ECO:0000256" key="1">
    <source>
        <dbReference type="SAM" id="Phobius"/>
    </source>
</evidence>